<keyword evidence="4 5" id="KW-0975">Bacterial flagellum</keyword>
<dbReference type="Pfam" id="PF02465">
    <property type="entry name" value="FliD_N"/>
    <property type="match status" value="1"/>
</dbReference>
<feature type="domain" description="Flagellar hook-associated protein 2 C-terminal" evidence="7">
    <location>
        <begin position="215"/>
        <end position="431"/>
    </location>
</feature>
<gene>
    <name evidence="8" type="primary">fliD</name>
    <name evidence="8" type="ORF">F0U44_15600</name>
</gene>
<evidence type="ECO:0000256" key="5">
    <source>
        <dbReference type="RuleBase" id="RU362066"/>
    </source>
</evidence>
<keyword evidence="8" id="KW-0969">Cilium</keyword>
<keyword evidence="9" id="KW-1185">Reference proteome</keyword>
<evidence type="ECO:0000256" key="3">
    <source>
        <dbReference type="ARBA" id="ARBA00023054"/>
    </source>
</evidence>
<organism evidence="8 9">
    <name type="scientific">Nocardioides humilatus</name>
    <dbReference type="NCBI Taxonomy" id="2607660"/>
    <lineage>
        <taxon>Bacteria</taxon>
        <taxon>Bacillati</taxon>
        <taxon>Actinomycetota</taxon>
        <taxon>Actinomycetes</taxon>
        <taxon>Propionibacteriales</taxon>
        <taxon>Nocardioidaceae</taxon>
        <taxon>Nocardioides</taxon>
    </lineage>
</organism>
<dbReference type="GO" id="GO:0071973">
    <property type="term" value="P:bacterial-type flagellum-dependent cell motility"/>
    <property type="evidence" value="ECO:0007669"/>
    <property type="project" value="TreeGrafter"/>
</dbReference>
<keyword evidence="8" id="KW-0966">Cell projection</keyword>
<dbReference type="GO" id="GO:0007155">
    <property type="term" value="P:cell adhesion"/>
    <property type="evidence" value="ECO:0007669"/>
    <property type="project" value="InterPro"/>
</dbReference>
<reference evidence="8 9" key="1">
    <citation type="submission" date="2019-09" db="EMBL/GenBank/DDBJ databases">
        <title>Nocardioides panacisoli sp. nov., isolated from the soil of a ginseng field.</title>
        <authorList>
            <person name="Cho C."/>
        </authorList>
    </citation>
    <scope>NUCLEOTIDE SEQUENCE [LARGE SCALE GENOMIC DNA]</scope>
    <source>
        <strain evidence="8 9">BN130099</strain>
    </source>
</reference>
<evidence type="ECO:0000259" key="6">
    <source>
        <dbReference type="Pfam" id="PF02465"/>
    </source>
</evidence>
<keyword evidence="5" id="KW-0964">Secreted</keyword>
<feature type="domain" description="Flagellar hook-associated protein 2 N-terminal" evidence="6">
    <location>
        <begin position="11"/>
        <end position="110"/>
    </location>
</feature>
<dbReference type="GO" id="GO:0009421">
    <property type="term" value="C:bacterial-type flagellum filament cap"/>
    <property type="evidence" value="ECO:0007669"/>
    <property type="project" value="InterPro"/>
</dbReference>
<comment type="subunit">
    <text evidence="2 5">Homopentamer.</text>
</comment>
<comment type="similarity">
    <text evidence="1 5">Belongs to the FliD family.</text>
</comment>
<evidence type="ECO:0000259" key="7">
    <source>
        <dbReference type="Pfam" id="PF07195"/>
    </source>
</evidence>
<reference evidence="8 9" key="2">
    <citation type="submission" date="2019-09" db="EMBL/GenBank/DDBJ databases">
        <authorList>
            <person name="Jin C."/>
        </authorList>
    </citation>
    <scope>NUCLEOTIDE SEQUENCE [LARGE SCALE GENOMIC DNA]</scope>
    <source>
        <strain evidence="8 9">BN130099</strain>
    </source>
</reference>
<dbReference type="Pfam" id="PF07196">
    <property type="entry name" value="Flagellin_IN"/>
    <property type="match status" value="1"/>
</dbReference>
<proteinExistence type="inferred from homology"/>
<dbReference type="Pfam" id="PF07195">
    <property type="entry name" value="FliD_C"/>
    <property type="match status" value="1"/>
</dbReference>
<protein>
    <recommendedName>
        <fullName evidence="5">Flagellar hook-associated protein 2</fullName>
        <shortName evidence="5">HAP2</shortName>
    </recommendedName>
    <alternativeName>
        <fullName evidence="5">Flagellar cap protein</fullName>
    </alternativeName>
</protein>
<dbReference type="AlphaFoldDB" id="A0A5B1LDN1"/>
<evidence type="ECO:0000313" key="8">
    <source>
        <dbReference type="EMBL" id="KAA1417717.1"/>
    </source>
</evidence>
<accession>A0A5B1LDN1</accession>
<dbReference type="Proteomes" id="UP000325003">
    <property type="component" value="Unassembled WGS sequence"/>
</dbReference>
<dbReference type="InterPro" id="IPR040026">
    <property type="entry name" value="FliD"/>
</dbReference>
<dbReference type="PANTHER" id="PTHR30288:SF0">
    <property type="entry name" value="FLAGELLAR HOOK-ASSOCIATED PROTEIN 2"/>
    <property type="match status" value="1"/>
</dbReference>
<comment type="subcellular location">
    <subcellularLocation>
        <location evidence="5">Secreted</location>
    </subcellularLocation>
    <subcellularLocation>
        <location evidence="5">Bacterial flagellum</location>
    </subcellularLocation>
</comment>
<comment type="function">
    <text evidence="5">Required for morphogenesis and for the elongation of the flagellar filament by facilitating polymerization of the flagellin monomers at the tip of growing filament. Forms a capping structure, which prevents flagellin subunits (transported through the central channel of the flagellum) from leaking out without polymerization at the distal end.</text>
</comment>
<name>A0A5B1LDN1_9ACTN</name>
<evidence type="ECO:0000313" key="9">
    <source>
        <dbReference type="Proteomes" id="UP000325003"/>
    </source>
</evidence>
<comment type="caution">
    <text evidence="8">The sequence shown here is derived from an EMBL/GenBank/DDBJ whole genome shotgun (WGS) entry which is preliminary data.</text>
</comment>
<dbReference type="GO" id="GO:0005576">
    <property type="term" value="C:extracellular region"/>
    <property type="evidence" value="ECO:0007669"/>
    <property type="project" value="UniProtKB-SubCell"/>
</dbReference>
<dbReference type="PANTHER" id="PTHR30288">
    <property type="entry name" value="FLAGELLAR CAP/ASSEMBLY PROTEIN FLID"/>
    <property type="match status" value="1"/>
</dbReference>
<dbReference type="RefSeq" id="WP_149729287.1">
    <property type="nucleotide sequence ID" value="NZ_VUJV01000005.1"/>
</dbReference>
<evidence type="ECO:0000256" key="4">
    <source>
        <dbReference type="ARBA" id="ARBA00023143"/>
    </source>
</evidence>
<keyword evidence="3" id="KW-0175">Coiled coil</keyword>
<sequence length="448" mass="45773">MATASIGGLASGLDTATIINQLLQLESQPQTQLKSKVTSEQAKLGALQSLNSRLAGLASAAKDLAHPSSTTSSVWESLKATSTNSAVTATATTAATPSSYTVTIGHTALSHRVSFTDAHATTDLVTGGSTTIELDRQDGGSVVSLSVGTGTLQEVADAINKPTNNTGLRATLVQVGTGSYRLMVESTATGELQDFSLALPGGAPLLGGAASVQTGRDAQIEVGGITVGSTTNTFTNVTPGVTLTLGANATGTADVVVARDASARSAAVKKVVDQMNGILSTIAGQTAHDADATKAGVLSGNSLLPRVASEMLGTIYPEDDTSLAPYGIEVDRTGHLTFDESKFAAAYAADPDAVTAAITGDDGFAARVQKVTELVSDKYTGSLTSMITSSTAGIARLNDNISDWDARLAQRRSTLERQYSALEVTLGQLQSQASWLSSQLSSLSSNNG</sequence>
<evidence type="ECO:0000256" key="1">
    <source>
        <dbReference type="ARBA" id="ARBA00009764"/>
    </source>
</evidence>
<dbReference type="InterPro" id="IPR010810">
    <property type="entry name" value="Flagellin_hook_IN_motif"/>
</dbReference>
<evidence type="ECO:0000256" key="2">
    <source>
        <dbReference type="ARBA" id="ARBA00011255"/>
    </source>
</evidence>
<dbReference type="EMBL" id="VUJV01000005">
    <property type="protein sequence ID" value="KAA1417717.1"/>
    <property type="molecule type" value="Genomic_DNA"/>
</dbReference>
<dbReference type="InterPro" id="IPR010809">
    <property type="entry name" value="FliD_C"/>
</dbReference>
<keyword evidence="8" id="KW-0282">Flagellum</keyword>
<dbReference type="InterPro" id="IPR003481">
    <property type="entry name" value="FliD_N"/>
</dbReference>
<dbReference type="GO" id="GO:0009424">
    <property type="term" value="C:bacterial-type flagellum hook"/>
    <property type="evidence" value="ECO:0007669"/>
    <property type="project" value="UniProtKB-UniRule"/>
</dbReference>